<evidence type="ECO:0000256" key="1">
    <source>
        <dbReference type="ARBA" id="ARBA00022741"/>
    </source>
</evidence>
<dbReference type="Pfam" id="PF00005">
    <property type="entry name" value="ABC_tran"/>
    <property type="match status" value="2"/>
</dbReference>
<dbReference type="InterPro" id="IPR003439">
    <property type="entry name" value="ABC_transporter-like_ATP-bd"/>
</dbReference>
<comment type="caution">
    <text evidence="4">The sequence shown here is derived from an EMBL/GenBank/DDBJ whole genome shotgun (WGS) entry which is preliminary data.</text>
</comment>
<dbReference type="PROSITE" id="PS50893">
    <property type="entry name" value="ABC_TRANSPORTER_2"/>
    <property type="match status" value="2"/>
</dbReference>
<keyword evidence="1" id="KW-0547">Nucleotide-binding</keyword>
<name>A0ABS7P2M0_9NOCA</name>
<dbReference type="PANTHER" id="PTHR43790:SF4">
    <property type="entry name" value="GUANOSINE IMPORT ATP-BINDING PROTEIN NUPO"/>
    <property type="match status" value="1"/>
</dbReference>
<feature type="domain" description="ABC transporter" evidence="3">
    <location>
        <begin position="261"/>
        <end position="504"/>
    </location>
</feature>
<dbReference type="CDD" id="cd03216">
    <property type="entry name" value="ABC_Carb_Monos_I"/>
    <property type="match status" value="1"/>
</dbReference>
<keyword evidence="2 4" id="KW-0067">ATP-binding</keyword>
<evidence type="ECO:0000256" key="2">
    <source>
        <dbReference type="ARBA" id="ARBA00022840"/>
    </source>
</evidence>
<accession>A0ABS7P2M0</accession>
<dbReference type="PROSITE" id="PS00211">
    <property type="entry name" value="ABC_TRANSPORTER_1"/>
    <property type="match status" value="1"/>
</dbReference>
<dbReference type="InterPro" id="IPR027417">
    <property type="entry name" value="P-loop_NTPase"/>
</dbReference>
<protein>
    <submittedName>
        <fullName evidence="4">ABC transporter ATP-binding protein</fullName>
    </submittedName>
</protein>
<evidence type="ECO:0000313" key="4">
    <source>
        <dbReference type="EMBL" id="MBY6366628.1"/>
    </source>
</evidence>
<dbReference type="PANTHER" id="PTHR43790">
    <property type="entry name" value="CARBOHYDRATE TRANSPORT ATP-BINDING PROTEIN MG119-RELATED"/>
    <property type="match status" value="1"/>
</dbReference>
<dbReference type="InterPro" id="IPR017871">
    <property type="entry name" value="ABC_transporter-like_CS"/>
</dbReference>
<reference evidence="4 5" key="1">
    <citation type="submission" date="2020-06" db="EMBL/GenBank/DDBJ databases">
        <title>Taxonomy, biology and ecology of Rhodococcus bacteria occurring in California pistachio and other woody hosts as revealed by genome sequence analyses.</title>
        <authorList>
            <person name="Gai Y."/>
            <person name="Riely B."/>
        </authorList>
    </citation>
    <scope>NUCLEOTIDE SEQUENCE [LARGE SCALE GENOMIC DNA]</scope>
    <source>
        <strain evidence="4 5">BP-281</strain>
    </source>
</reference>
<evidence type="ECO:0000313" key="5">
    <source>
        <dbReference type="Proteomes" id="UP000825228"/>
    </source>
</evidence>
<dbReference type="EMBL" id="JABUBU010000003">
    <property type="protein sequence ID" value="MBY6366628.1"/>
    <property type="molecule type" value="Genomic_DNA"/>
</dbReference>
<organism evidence="4 5">
    <name type="scientific">Rhodococcoides corynebacterioides</name>
    <dbReference type="NCBI Taxonomy" id="53972"/>
    <lineage>
        <taxon>Bacteria</taxon>
        <taxon>Bacillati</taxon>
        <taxon>Actinomycetota</taxon>
        <taxon>Actinomycetes</taxon>
        <taxon>Mycobacteriales</taxon>
        <taxon>Nocardiaceae</taxon>
        <taxon>Rhodococcoides</taxon>
    </lineage>
</organism>
<dbReference type="SMART" id="SM00382">
    <property type="entry name" value="AAA"/>
    <property type="match status" value="2"/>
</dbReference>
<keyword evidence="5" id="KW-1185">Reference proteome</keyword>
<dbReference type="InterPro" id="IPR050107">
    <property type="entry name" value="ABC_carbohydrate_import_ATPase"/>
</dbReference>
<dbReference type="Proteomes" id="UP000825228">
    <property type="component" value="Unassembled WGS sequence"/>
</dbReference>
<proteinExistence type="predicted"/>
<sequence>MTSPQPPKLELRGITKRFGSLVANDSIDLTVEAGQIHCLLGENGAGKSTLMNVLSGLYRAEEGEILLDGVPQAFAGPGAAMTAGIGMVHQHFMLIPVFSVAENIVLGNEKTSVGGRLDLDAARALVREVSGRFGFDVDPDAIVGDLPVGVQQRVEIIKALSRDADILIFDEPTAVLTPQETDELMVIMRQLADAGTAIVFITHKLREVRAVADRITVIRLGSVVGEAQPTATDGELASLMVGRDVQLRVGKQDGQFGDPALVVRDLTVLGPTGPVVDAVSFEVRAGEILAIAGVQGNGQTELTEALLGLRPPVTGSVELDGRELVGRSVREVLDAGVGFVPEDRSHDGLVAEFSVAENLMLDRSHGEPFTRRGGVVRSFLRRFATEKVAEFDVRTPDVDTPVGRLSGGNQQKVVLARELGRELRLLIASQPTRGIDVGSIEFVHKRIVATRDAGTPVVVVSSELDEVAALADRIAVMYRGRIVGIVPGDASREELGILMAGGPADAAAVAGGTADTAPAGRGETSA</sequence>
<dbReference type="RefSeq" id="WP_222683929.1">
    <property type="nucleotide sequence ID" value="NZ_JABUBT010000024.1"/>
</dbReference>
<dbReference type="Gene3D" id="3.40.50.300">
    <property type="entry name" value="P-loop containing nucleotide triphosphate hydrolases"/>
    <property type="match status" value="2"/>
</dbReference>
<evidence type="ECO:0000259" key="3">
    <source>
        <dbReference type="PROSITE" id="PS50893"/>
    </source>
</evidence>
<feature type="domain" description="ABC transporter" evidence="3">
    <location>
        <begin position="9"/>
        <end position="245"/>
    </location>
</feature>
<dbReference type="InterPro" id="IPR003593">
    <property type="entry name" value="AAA+_ATPase"/>
</dbReference>
<dbReference type="GO" id="GO:0005524">
    <property type="term" value="F:ATP binding"/>
    <property type="evidence" value="ECO:0007669"/>
    <property type="project" value="UniProtKB-KW"/>
</dbReference>
<dbReference type="SUPFAM" id="SSF52540">
    <property type="entry name" value="P-loop containing nucleoside triphosphate hydrolases"/>
    <property type="match status" value="2"/>
</dbReference>
<gene>
    <name evidence="4" type="ORF">HQ603_07675</name>
</gene>
<dbReference type="CDD" id="cd03215">
    <property type="entry name" value="ABC_Carb_Monos_II"/>
    <property type="match status" value="1"/>
</dbReference>